<dbReference type="EMBL" id="DUZY01000002">
    <property type="protein sequence ID" value="DAD27693.1"/>
    <property type="molecule type" value="Genomic_DNA"/>
</dbReference>
<reference evidence="1 2" key="1">
    <citation type="journal article" date="2020" name="Mol. Biol. Evol.">
        <title>Distinct Expression and Methylation Patterns for Genes with Different Fates following a Single Whole-Genome Duplication in Flowering Plants.</title>
        <authorList>
            <person name="Shi T."/>
            <person name="Rahmani R.S."/>
            <person name="Gugger P.F."/>
            <person name="Wang M."/>
            <person name="Li H."/>
            <person name="Zhang Y."/>
            <person name="Li Z."/>
            <person name="Wang Q."/>
            <person name="Van de Peer Y."/>
            <person name="Marchal K."/>
            <person name="Chen J."/>
        </authorList>
    </citation>
    <scope>NUCLEOTIDE SEQUENCE [LARGE SCALE GENOMIC DNA]</scope>
    <source>
        <tissue evidence="1">Leaf</tissue>
    </source>
</reference>
<proteinExistence type="predicted"/>
<keyword evidence="2" id="KW-1185">Reference proteome</keyword>
<accession>A0A822Y6N9</accession>
<dbReference type="Proteomes" id="UP000607653">
    <property type="component" value="Unassembled WGS sequence"/>
</dbReference>
<comment type="caution">
    <text evidence="1">The sequence shown here is derived from an EMBL/GenBank/DDBJ whole genome shotgun (WGS) entry which is preliminary data.</text>
</comment>
<dbReference type="Pfam" id="PF05553">
    <property type="entry name" value="DUF761"/>
    <property type="match status" value="1"/>
</dbReference>
<dbReference type="AlphaFoldDB" id="A0A822Y6N9"/>
<protein>
    <recommendedName>
        <fullName evidence="3">DUF761 domain-containing protein</fullName>
    </recommendedName>
</protein>
<dbReference type="InterPro" id="IPR008480">
    <property type="entry name" value="DUF761_pln"/>
</dbReference>
<organism evidence="1 2">
    <name type="scientific">Nelumbo nucifera</name>
    <name type="common">Sacred lotus</name>
    <dbReference type="NCBI Taxonomy" id="4432"/>
    <lineage>
        <taxon>Eukaryota</taxon>
        <taxon>Viridiplantae</taxon>
        <taxon>Streptophyta</taxon>
        <taxon>Embryophyta</taxon>
        <taxon>Tracheophyta</taxon>
        <taxon>Spermatophyta</taxon>
        <taxon>Magnoliopsida</taxon>
        <taxon>Proteales</taxon>
        <taxon>Nelumbonaceae</taxon>
        <taxon>Nelumbo</taxon>
    </lineage>
</organism>
<evidence type="ECO:0000313" key="1">
    <source>
        <dbReference type="EMBL" id="DAD27693.1"/>
    </source>
</evidence>
<gene>
    <name evidence="1" type="ORF">HUJ06_029161</name>
</gene>
<evidence type="ECO:0000313" key="2">
    <source>
        <dbReference type="Proteomes" id="UP000607653"/>
    </source>
</evidence>
<evidence type="ECO:0008006" key="3">
    <source>
        <dbReference type="Google" id="ProtNLM"/>
    </source>
</evidence>
<sequence>MVAFYLVLRRVRKAVKKLKILRWLMAFNMKPWCLSSAAGSPRQNRRIYQNLQALMGCTNDASINSSTVGYSSHKDEDDEGDGDVNDRADIFIANFYRQLQMERQASLEHQFCNEIMKRMEKTCSD</sequence>
<name>A0A822Y6N9_NELNU</name>